<evidence type="ECO:0000256" key="3">
    <source>
        <dbReference type="ARBA" id="ARBA00022553"/>
    </source>
</evidence>
<dbReference type="InterPro" id="IPR015033">
    <property type="entry name" value="HBS1-like_N"/>
</dbReference>
<feature type="domain" description="HBS1-like protein N-terminal" evidence="6">
    <location>
        <begin position="68"/>
        <end position="128"/>
    </location>
</feature>
<dbReference type="Pfam" id="PF08938">
    <property type="entry name" value="HBS1_N"/>
    <property type="match status" value="1"/>
</dbReference>
<dbReference type="OrthoDB" id="342024at2759"/>
<dbReference type="InParanoid" id="A0A7F5RL20"/>
<dbReference type="InterPro" id="IPR037189">
    <property type="entry name" value="HBS1-like_N_sf"/>
</dbReference>
<reference evidence="8" key="1">
    <citation type="submission" date="2025-08" db="UniProtKB">
        <authorList>
            <consortium name="RefSeq"/>
        </authorList>
    </citation>
    <scope>IDENTIFICATION</scope>
    <source>
        <tissue evidence="8">Entire body</tissue>
    </source>
</reference>
<dbReference type="GO" id="GO:0006412">
    <property type="term" value="P:translation"/>
    <property type="evidence" value="ECO:0007669"/>
    <property type="project" value="UniProtKB-KW"/>
</dbReference>
<dbReference type="AlphaFoldDB" id="A0A7F5RL20"/>
<evidence type="ECO:0000256" key="4">
    <source>
        <dbReference type="ARBA" id="ARBA00022801"/>
    </source>
</evidence>
<keyword evidence="2" id="KW-0963">Cytoplasm</keyword>
<dbReference type="GO" id="GO:0005737">
    <property type="term" value="C:cytoplasm"/>
    <property type="evidence" value="ECO:0007669"/>
    <property type="project" value="UniProtKB-SubCell"/>
</dbReference>
<name>A0A7F5RL20_AGRPL</name>
<proteinExistence type="predicted"/>
<evidence type="ECO:0000313" key="7">
    <source>
        <dbReference type="Proteomes" id="UP000192223"/>
    </source>
</evidence>
<evidence type="ECO:0000259" key="6">
    <source>
        <dbReference type="Pfam" id="PF08938"/>
    </source>
</evidence>
<evidence type="ECO:0000256" key="2">
    <source>
        <dbReference type="ARBA" id="ARBA00022490"/>
    </source>
</evidence>
<keyword evidence="3" id="KW-0597">Phosphoprotein</keyword>
<evidence type="ECO:0000256" key="5">
    <source>
        <dbReference type="ARBA" id="ARBA00022917"/>
    </source>
</evidence>
<dbReference type="RefSeq" id="XP_025836530.1">
    <property type="nucleotide sequence ID" value="XM_025980745.1"/>
</dbReference>
<comment type="subcellular location">
    <subcellularLocation>
        <location evidence="1">Cytoplasm</location>
    </subcellularLocation>
</comment>
<dbReference type="GeneID" id="112906511"/>
<evidence type="ECO:0000313" key="8">
    <source>
        <dbReference type="RefSeq" id="XP_025836530.1"/>
    </source>
</evidence>
<keyword evidence="5" id="KW-0648">Protein biosynthesis</keyword>
<accession>A0A7F5RL20</accession>
<dbReference type="SUPFAM" id="SSF109732">
    <property type="entry name" value="HBS1-like domain"/>
    <property type="match status" value="1"/>
</dbReference>
<dbReference type="Gene3D" id="1.10.8.10">
    <property type="entry name" value="DNA helicase RuvA subunit, C-terminal domain"/>
    <property type="match status" value="1"/>
</dbReference>
<dbReference type="KEGG" id="apln:112906511"/>
<organism evidence="7 8">
    <name type="scientific">Agrilus planipennis</name>
    <name type="common">Emerald ash borer</name>
    <name type="synonym">Agrilus marcopoli</name>
    <dbReference type="NCBI Taxonomy" id="224129"/>
    <lineage>
        <taxon>Eukaryota</taxon>
        <taxon>Metazoa</taxon>
        <taxon>Ecdysozoa</taxon>
        <taxon>Arthropoda</taxon>
        <taxon>Hexapoda</taxon>
        <taxon>Insecta</taxon>
        <taxon>Pterygota</taxon>
        <taxon>Neoptera</taxon>
        <taxon>Endopterygota</taxon>
        <taxon>Coleoptera</taxon>
        <taxon>Polyphaga</taxon>
        <taxon>Elateriformia</taxon>
        <taxon>Buprestoidea</taxon>
        <taxon>Buprestidae</taxon>
        <taxon>Agrilinae</taxon>
        <taxon>Agrilus</taxon>
    </lineage>
</organism>
<evidence type="ECO:0000256" key="1">
    <source>
        <dbReference type="ARBA" id="ARBA00004496"/>
    </source>
</evidence>
<dbReference type="GO" id="GO:0016787">
    <property type="term" value="F:hydrolase activity"/>
    <property type="evidence" value="ECO:0007669"/>
    <property type="project" value="UniProtKB-KW"/>
</dbReference>
<gene>
    <name evidence="8" type="primary">LOC112906511</name>
</gene>
<keyword evidence="7" id="KW-1185">Reference proteome</keyword>
<keyword evidence="4" id="KW-0378">Hydrolase</keyword>
<protein>
    <submittedName>
        <fullName evidence="8">HBS1-like protein</fullName>
    </submittedName>
</protein>
<sequence length="160" mass="18272">MSRHRNVRSMNYSEEYDGYDDVYGHSVEDDYCVSPSEAAFMYDREGSKNKQKIGAFFQTVSNIAEEHEGEVDSKGSGSDIEEARLQSCIDQVKETLGSSFSIKEIVLSLKKNNFDIEKTINDLLMKRADGELKQETDKKGKGKMLMQYSVKIQRLLLYQS</sequence>
<dbReference type="Proteomes" id="UP000192223">
    <property type="component" value="Unplaced"/>
</dbReference>